<keyword evidence="1" id="KW-0808">Transferase</keyword>
<sequence length="442" mass="49391">MFSTVRVSRSSLKRVPRSGFIPTSVSSTRTVLVLYTALGSSPYSTSTPNPSSPSTSNSNETPLSALPPLPSQSEWRSIFNPPGASLGLRERISIRNPHTARSLAEGFTRWTKPLFEADEAKGKANLVKGAPKIIIEAFPGPGTLTRALLTLPRDSFDKLIVLEEQPRYLDYLKPLEEVDDRVKVFPYSGYSWDTYSMLDDQGWLDDVPRVPWDNGVHQNLQFISHIPHSITGEQLVNQFLRCIPDKTWPFKYSTLDLIMGEWVWQRSSASPTQSARCKLSVIAEASAELSLNLPIGRLLPYDDHFHPTVPKTASLVASGRPEVRKLGHPMVGVNLLPHEEQVIGDAMLEKWDYCLRRLFVLKGQTLKAAIGSLAPGAQSLLKPLTDPSLPPEERVDVKKQIRRLDIKDWALILRAFNNWPFAPEASKHHPLVIPTLLGMIRC</sequence>
<gene>
    <name evidence="1" type="ORF">BDM02DRAFT_3219955</name>
</gene>
<comment type="caution">
    <text evidence="1">The sequence shown here is derived from an EMBL/GenBank/DDBJ whole genome shotgun (WGS) entry which is preliminary data.</text>
</comment>
<evidence type="ECO:0000313" key="2">
    <source>
        <dbReference type="Proteomes" id="UP000886501"/>
    </source>
</evidence>
<proteinExistence type="predicted"/>
<dbReference type="EMBL" id="MU118186">
    <property type="protein sequence ID" value="KAF9643790.1"/>
    <property type="molecule type" value="Genomic_DNA"/>
</dbReference>
<evidence type="ECO:0000313" key="1">
    <source>
        <dbReference type="EMBL" id="KAF9643790.1"/>
    </source>
</evidence>
<dbReference type="Proteomes" id="UP000886501">
    <property type="component" value="Unassembled WGS sequence"/>
</dbReference>
<protein>
    <submittedName>
        <fullName evidence="1">S-adenosyl-L-methionine-dependent methyltransferase</fullName>
    </submittedName>
</protein>
<organism evidence="1 2">
    <name type="scientific">Thelephora ganbajun</name>
    <name type="common">Ganba fungus</name>
    <dbReference type="NCBI Taxonomy" id="370292"/>
    <lineage>
        <taxon>Eukaryota</taxon>
        <taxon>Fungi</taxon>
        <taxon>Dikarya</taxon>
        <taxon>Basidiomycota</taxon>
        <taxon>Agaricomycotina</taxon>
        <taxon>Agaricomycetes</taxon>
        <taxon>Thelephorales</taxon>
        <taxon>Thelephoraceae</taxon>
        <taxon>Thelephora</taxon>
    </lineage>
</organism>
<keyword evidence="1" id="KW-0489">Methyltransferase</keyword>
<reference evidence="1" key="1">
    <citation type="submission" date="2019-10" db="EMBL/GenBank/DDBJ databases">
        <authorList>
            <consortium name="DOE Joint Genome Institute"/>
            <person name="Kuo A."/>
            <person name="Miyauchi S."/>
            <person name="Kiss E."/>
            <person name="Drula E."/>
            <person name="Kohler A."/>
            <person name="Sanchez-Garcia M."/>
            <person name="Andreopoulos B."/>
            <person name="Barry K.W."/>
            <person name="Bonito G."/>
            <person name="Buee M."/>
            <person name="Carver A."/>
            <person name="Chen C."/>
            <person name="Cichocki N."/>
            <person name="Clum A."/>
            <person name="Culley D."/>
            <person name="Crous P.W."/>
            <person name="Fauchery L."/>
            <person name="Girlanda M."/>
            <person name="Hayes R."/>
            <person name="Keri Z."/>
            <person name="Labutti K."/>
            <person name="Lipzen A."/>
            <person name="Lombard V."/>
            <person name="Magnuson J."/>
            <person name="Maillard F."/>
            <person name="Morin E."/>
            <person name="Murat C."/>
            <person name="Nolan M."/>
            <person name="Ohm R."/>
            <person name="Pangilinan J."/>
            <person name="Pereira M."/>
            <person name="Perotto S."/>
            <person name="Peter M."/>
            <person name="Riley R."/>
            <person name="Sitrit Y."/>
            <person name="Stielow B."/>
            <person name="Szollosi G."/>
            <person name="Zifcakova L."/>
            <person name="Stursova M."/>
            <person name="Spatafora J.W."/>
            <person name="Tedersoo L."/>
            <person name="Vaario L.-M."/>
            <person name="Yamada A."/>
            <person name="Yan M."/>
            <person name="Wang P."/>
            <person name="Xu J."/>
            <person name="Bruns T."/>
            <person name="Baldrian P."/>
            <person name="Vilgalys R."/>
            <person name="Henrissat B."/>
            <person name="Grigoriev I.V."/>
            <person name="Hibbett D."/>
            <person name="Nagy L.G."/>
            <person name="Martin F.M."/>
        </authorList>
    </citation>
    <scope>NUCLEOTIDE SEQUENCE</scope>
    <source>
        <strain evidence="1">P2</strain>
    </source>
</reference>
<accession>A0ACB6Z231</accession>
<name>A0ACB6Z231_THEGA</name>
<keyword evidence="2" id="KW-1185">Reference proteome</keyword>
<reference evidence="1" key="2">
    <citation type="journal article" date="2020" name="Nat. Commun.">
        <title>Large-scale genome sequencing of mycorrhizal fungi provides insights into the early evolution of symbiotic traits.</title>
        <authorList>
            <person name="Miyauchi S."/>
            <person name="Kiss E."/>
            <person name="Kuo A."/>
            <person name="Drula E."/>
            <person name="Kohler A."/>
            <person name="Sanchez-Garcia M."/>
            <person name="Morin E."/>
            <person name="Andreopoulos B."/>
            <person name="Barry K.W."/>
            <person name="Bonito G."/>
            <person name="Buee M."/>
            <person name="Carver A."/>
            <person name="Chen C."/>
            <person name="Cichocki N."/>
            <person name="Clum A."/>
            <person name="Culley D."/>
            <person name="Crous P.W."/>
            <person name="Fauchery L."/>
            <person name="Girlanda M."/>
            <person name="Hayes R.D."/>
            <person name="Keri Z."/>
            <person name="LaButti K."/>
            <person name="Lipzen A."/>
            <person name="Lombard V."/>
            <person name="Magnuson J."/>
            <person name="Maillard F."/>
            <person name="Murat C."/>
            <person name="Nolan M."/>
            <person name="Ohm R.A."/>
            <person name="Pangilinan J."/>
            <person name="Pereira M.F."/>
            <person name="Perotto S."/>
            <person name="Peter M."/>
            <person name="Pfister S."/>
            <person name="Riley R."/>
            <person name="Sitrit Y."/>
            <person name="Stielow J.B."/>
            <person name="Szollosi G."/>
            <person name="Zifcakova L."/>
            <person name="Stursova M."/>
            <person name="Spatafora J.W."/>
            <person name="Tedersoo L."/>
            <person name="Vaario L.M."/>
            <person name="Yamada A."/>
            <person name="Yan M."/>
            <person name="Wang P."/>
            <person name="Xu J."/>
            <person name="Bruns T."/>
            <person name="Baldrian P."/>
            <person name="Vilgalys R."/>
            <person name="Dunand C."/>
            <person name="Henrissat B."/>
            <person name="Grigoriev I.V."/>
            <person name="Hibbett D."/>
            <person name="Nagy L.G."/>
            <person name="Martin F.M."/>
        </authorList>
    </citation>
    <scope>NUCLEOTIDE SEQUENCE</scope>
    <source>
        <strain evidence="1">P2</strain>
    </source>
</reference>